<protein>
    <submittedName>
        <fullName evidence="1">Uncharacterized protein</fullName>
    </submittedName>
</protein>
<sequence length="101" mass="10735">MTRSLNGRAHQWWATVDDISDEWLIVVSVACTVSTSSSLSQSLPLSTTLVTDNDDNVESYLANGLMAASVSCTSYPSSSLSESLSLSPFLVTDDDGIADAR</sequence>
<keyword evidence="2" id="KW-1185">Reference proteome</keyword>
<dbReference type="EMBL" id="JAEAOA010001792">
    <property type="protein sequence ID" value="KAK3590367.1"/>
    <property type="molecule type" value="Genomic_DNA"/>
</dbReference>
<evidence type="ECO:0000313" key="1">
    <source>
        <dbReference type="EMBL" id="KAK3590367.1"/>
    </source>
</evidence>
<reference evidence="1" key="3">
    <citation type="submission" date="2023-05" db="EMBL/GenBank/DDBJ databases">
        <authorList>
            <person name="Smith C.H."/>
        </authorList>
    </citation>
    <scope>NUCLEOTIDE SEQUENCE</scope>
    <source>
        <strain evidence="1">CHS0354</strain>
        <tissue evidence="1">Mantle</tissue>
    </source>
</reference>
<gene>
    <name evidence="1" type="ORF">CHS0354_030021</name>
</gene>
<dbReference type="Proteomes" id="UP001195483">
    <property type="component" value="Unassembled WGS sequence"/>
</dbReference>
<dbReference type="AlphaFoldDB" id="A0AAE0SEG2"/>
<accession>A0AAE0SEG2</accession>
<organism evidence="1 2">
    <name type="scientific">Potamilus streckersoni</name>
    <dbReference type="NCBI Taxonomy" id="2493646"/>
    <lineage>
        <taxon>Eukaryota</taxon>
        <taxon>Metazoa</taxon>
        <taxon>Spiralia</taxon>
        <taxon>Lophotrochozoa</taxon>
        <taxon>Mollusca</taxon>
        <taxon>Bivalvia</taxon>
        <taxon>Autobranchia</taxon>
        <taxon>Heteroconchia</taxon>
        <taxon>Palaeoheterodonta</taxon>
        <taxon>Unionida</taxon>
        <taxon>Unionoidea</taxon>
        <taxon>Unionidae</taxon>
        <taxon>Ambleminae</taxon>
        <taxon>Lampsilini</taxon>
        <taxon>Potamilus</taxon>
    </lineage>
</organism>
<proteinExistence type="predicted"/>
<reference evidence="1" key="2">
    <citation type="journal article" date="2021" name="Genome Biol. Evol.">
        <title>Developing a high-quality reference genome for a parasitic bivalve with doubly uniparental inheritance (Bivalvia: Unionida).</title>
        <authorList>
            <person name="Smith C.H."/>
        </authorList>
    </citation>
    <scope>NUCLEOTIDE SEQUENCE</scope>
    <source>
        <strain evidence="1">CHS0354</strain>
        <tissue evidence="1">Mantle</tissue>
    </source>
</reference>
<name>A0AAE0SEG2_9BIVA</name>
<comment type="caution">
    <text evidence="1">The sequence shown here is derived from an EMBL/GenBank/DDBJ whole genome shotgun (WGS) entry which is preliminary data.</text>
</comment>
<evidence type="ECO:0000313" key="2">
    <source>
        <dbReference type="Proteomes" id="UP001195483"/>
    </source>
</evidence>
<reference evidence="1" key="1">
    <citation type="journal article" date="2021" name="Genome Biol. Evol.">
        <title>A High-Quality Reference Genome for a Parasitic Bivalve with Doubly Uniparental Inheritance (Bivalvia: Unionida).</title>
        <authorList>
            <person name="Smith C.H."/>
        </authorList>
    </citation>
    <scope>NUCLEOTIDE SEQUENCE</scope>
    <source>
        <strain evidence="1">CHS0354</strain>
    </source>
</reference>